<sequence>MITHETEESPERHQGQEPGGAAEFGDVVSSGLPEPEPAVNLDAGPDAGRRRPRTVTLLAGALLLGPLLGAGVGYSIQAARPETPLPSLHVAVESYPATPLDPTAAAEAEPKPLAIDGDLRKLLISKPDGADDWDNYGHGDGSGWLSVGAKAGSYGGADRQFRNLVHGGFRRDAMVAWTKGGNNYRVELIQFDEDHVSSAVDWAQGDTGSGTGIDGTLDGTVHGTYLARTQQDHFADSTTTYYFGSATARRGNVVMVVSIYSQSRVSADELKDIAEQQWKRLV</sequence>
<evidence type="ECO:0000313" key="4">
    <source>
        <dbReference type="Proteomes" id="UP001500305"/>
    </source>
</evidence>
<keyword evidence="4" id="KW-1185">Reference proteome</keyword>
<keyword evidence="2" id="KW-1133">Transmembrane helix</keyword>
<dbReference type="EMBL" id="BAAATR010000014">
    <property type="protein sequence ID" value="GAA2249746.1"/>
    <property type="molecule type" value="Genomic_DNA"/>
</dbReference>
<keyword evidence="2" id="KW-0812">Transmembrane</keyword>
<reference evidence="3 4" key="1">
    <citation type="journal article" date="2019" name="Int. J. Syst. Evol. Microbiol.">
        <title>The Global Catalogue of Microorganisms (GCM) 10K type strain sequencing project: providing services to taxonomists for standard genome sequencing and annotation.</title>
        <authorList>
            <consortium name="The Broad Institute Genomics Platform"/>
            <consortium name="The Broad Institute Genome Sequencing Center for Infectious Disease"/>
            <person name="Wu L."/>
            <person name="Ma J."/>
        </authorList>
    </citation>
    <scope>NUCLEOTIDE SEQUENCE [LARGE SCALE GENOMIC DNA]</scope>
    <source>
        <strain evidence="3 4">JCM 7356</strain>
    </source>
</reference>
<feature type="transmembrane region" description="Helical" evidence="2">
    <location>
        <begin position="55"/>
        <end position="76"/>
    </location>
</feature>
<proteinExistence type="predicted"/>
<name>A0ABN3E6X9_9ACTN</name>
<dbReference type="Proteomes" id="UP001500305">
    <property type="component" value="Unassembled WGS sequence"/>
</dbReference>
<gene>
    <name evidence="3" type="ORF">GCM10010430_35640</name>
</gene>
<evidence type="ECO:0000256" key="1">
    <source>
        <dbReference type="SAM" id="MobiDB-lite"/>
    </source>
</evidence>
<keyword evidence="2" id="KW-0472">Membrane</keyword>
<feature type="region of interest" description="Disordered" evidence="1">
    <location>
        <begin position="1"/>
        <end position="50"/>
    </location>
</feature>
<organism evidence="3 4">
    <name type="scientific">Kitasatospora cystarginea</name>
    <dbReference type="NCBI Taxonomy" id="58350"/>
    <lineage>
        <taxon>Bacteria</taxon>
        <taxon>Bacillati</taxon>
        <taxon>Actinomycetota</taxon>
        <taxon>Actinomycetes</taxon>
        <taxon>Kitasatosporales</taxon>
        <taxon>Streptomycetaceae</taxon>
        <taxon>Kitasatospora</taxon>
    </lineage>
</organism>
<accession>A0ABN3E6X9</accession>
<dbReference type="RefSeq" id="WP_344637390.1">
    <property type="nucleotide sequence ID" value="NZ_BAAATR010000014.1"/>
</dbReference>
<evidence type="ECO:0000313" key="3">
    <source>
        <dbReference type="EMBL" id="GAA2249746.1"/>
    </source>
</evidence>
<evidence type="ECO:0008006" key="5">
    <source>
        <dbReference type="Google" id="ProtNLM"/>
    </source>
</evidence>
<comment type="caution">
    <text evidence="3">The sequence shown here is derived from an EMBL/GenBank/DDBJ whole genome shotgun (WGS) entry which is preliminary data.</text>
</comment>
<evidence type="ECO:0000256" key="2">
    <source>
        <dbReference type="SAM" id="Phobius"/>
    </source>
</evidence>
<protein>
    <recommendedName>
        <fullName evidence="5">Serine/threonine protein kinase</fullName>
    </recommendedName>
</protein>
<feature type="compositionally biased region" description="Basic and acidic residues" evidence="1">
    <location>
        <begin position="1"/>
        <end position="15"/>
    </location>
</feature>